<evidence type="ECO:0000256" key="2">
    <source>
        <dbReference type="SAM" id="SignalP"/>
    </source>
</evidence>
<evidence type="ECO:0000256" key="1">
    <source>
        <dbReference type="SAM" id="MobiDB-lite"/>
    </source>
</evidence>
<feature type="chain" id="PRO_5019309949" evidence="2">
    <location>
        <begin position="24"/>
        <end position="511"/>
    </location>
</feature>
<dbReference type="AlphaFoldDB" id="A0A428MHZ8"/>
<keyword evidence="2" id="KW-0732">Signal</keyword>
<feature type="compositionally biased region" description="Polar residues" evidence="1">
    <location>
        <begin position="414"/>
        <end position="423"/>
    </location>
</feature>
<evidence type="ECO:0000313" key="4">
    <source>
        <dbReference type="EMBL" id="RSL16565.1"/>
    </source>
</evidence>
<feature type="compositionally biased region" description="Low complexity" evidence="1">
    <location>
        <begin position="458"/>
        <end position="511"/>
    </location>
</feature>
<organism evidence="4 5">
    <name type="scientific">Edaphobacter aggregans</name>
    <dbReference type="NCBI Taxonomy" id="570835"/>
    <lineage>
        <taxon>Bacteria</taxon>
        <taxon>Pseudomonadati</taxon>
        <taxon>Acidobacteriota</taxon>
        <taxon>Terriglobia</taxon>
        <taxon>Terriglobales</taxon>
        <taxon>Acidobacteriaceae</taxon>
        <taxon>Edaphobacter</taxon>
    </lineage>
</organism>
<dbReference type="EMBL" id="RSDW01000001">
    <property type="protein sequence ID" value="RSL16565.1"/>
    <property type="molecule type" value="Genomic_DNA"/>
</dbReference>
<dbReference type="Gene3D" id="2.60.120.1440">
    <property type="match status" value="1"/>
</dbReference>
<evidence type="ECO:0000313" key="5">
    <source>
        <dbReference type="Proteomes" id="UP000269669"/>
    </source>
</evidence>
<proteinExistence type="predicted"/>
<dbReference type="InterPro" id="IPR006860">
    <property type="entry name" value="FecR"/>
</dbReference>
<evidence type="ECO:0000259" key="3">
    <source>
        <dbReference type="Pfam" id="PF04773"/>
    </source>
</evidence>
<feature type="signal peptide" evidence="2">
    <location>
        <begin position="1"/>
        <end position="23"/>
    </location>
</feature>
<feature type="region of interest" description="Disordered" evidence="1">
    <location>
        <begin position="32"/>
        <end position="55"/>
    </location>
</feature>
<gene>
    <name evidence="4" type="ORF">EDE15_2085</name>
</gene>
<dbReference type="RefSeq" id="WP_185827101.1">
    <property type="nucleotide sequence ID" value="NZ_RSDW01000001.1"/>
</dbReference>
<dbReference type="Pfam" id="PF04773">
    <property type="entry name" value="FecR"/>
    <property type="match status" value="1"/>
</dbReference>
<feature type="compositionally biased region" description="Polar residues" evidence="1">
    <location>
        <begin position="443"/>
        <end position="456"/>
    </location>
</feature>
<comment type="caution">
    <text evidence="4">The sequence shown here is derived from an EMBL/GenBank/DDBJ whole genome shotgun (WGS) entry which is preliminary data.</text>
</comment>
<dbReference type="PANTHER" id="PTHR38731">
    <property type="entry name" value="LIPL45-RELATED LIPOPROTEIN-RELATED"/>
    <property type="match status" value="1"/>
</dbReference>
<dbReference type="Proteomes" id="UP000269669">
    <property type="component" value="Unassembled WGS sequence"/>
</dbReference>
<protein>
    <submittedName>
        <fullName evidence="4">FecR family protein</fullName>
    </submittedName>
</protein>
<dbReference type="InterPro" id="IPR046535">
    <property type="entry name" value="DUF6600"/>
</dbReference>
<name>A0A428MHZ8_9BACT</name>
<sequence length="511" mass="53398">MTTTSGSIAALLAIALFGTASRAQEVSNPIQTGDKTEASAPTLPQSSPTPNGPAGVRIVRLSQVNGEVELDRKTDRGFETAFTNLPVAQSQRLQTHQGIAEVEFEDNSTLRITPNTQIEFPALQRSPAGATITTVKLLTGTLYVSLAGTKGNEFTVTLGNDTIVLTPSSHIRIDSDASKAKLSVFNGSVQVANSLGTTTVGKNKALAFDANTQAPPVVAKNEEPGAFDEWDKKEMDYHNLRSVPAAYGGGSSLYGINDLNYYGSFSDVGGCGSMWRPYLASAAFDPFANGVWAWYPSAGYSWVSPYPWGWTPFHYGSWNYCPGSGWGWQPGGQWTGIANYQTTLNPARCATCPKPPRAPVAGQSTLVVVNNKPLAVSRLSSSSDTFVFHKDSAGLGVPRQSFGNLNKISSGVAQHGSVSTPAFVSNPAGPERGNNAWAAHNAEGQNRSNSASTHADQSSRSSGSWSNASHTSSSGQSSPGGWSGGSHASSPSPSPASSGGPAPAASAPSHK</sequence>
<dbReference type="PANTHER" id="PTHR38731:SF3">
    <property type="entry name" value="BLL6125 PROTEIN"/>
    <property type="match status" value="1"/>
</dbReference>
<keyword evidence="5" id="KW-1185">Reference proteome</keyword>
<dbReference type="Pfam" id="PF20245">
    <property type="entry name" value="DUF6600"/>
    <property type="match status" value="1"/>
</dbReference>
<feature type="region of interest" description="Disordered" evidence="1">
    <location>
        <begin position="414"/>
        <end position="511"/>
    </location>
</feature>
<accession>A0A428MHZ8</accession>
<feature type="domain" description="FecR protein" evidence="3">
    <location>
        <begin position="93"/>
        <end position="190"/>
    </location>
</feature>
<reference evidence="4 5" key="1">
    <citation type="submission" date="2018-12" db="EMBL/GenBank/DDBJ databases">
        <title>Sequencing of bacterial isolates from soil warming experiment in Harvard Forest, Massachusetts, USA.</title>
        <authorList>
            <person name="Deangelis K."/>
        </authorList>
    </citation>
    <scope>NUCLEOTIDE SEQUENCE [LARGE SCALE GENOMIC DNA]</scope>
    <source>
        <strain evidence="4 5">EB153</strain>
    </source>
</reference>